<evidence type="ECO:0008006" key="3">
    <source>
        <dbReference type="Google" id="ProtNLM"/>
    </source>
</evidence>
<keyword evidence="2" id="KW-1185">Reference proteome</keyword>
<dbReference type="RefSeq" id="WP_345373652.1">
    <property type="nucleotide sequence ID" value="NZ_BAABLM010000001.1"/>
</dbReference>
<evidence type="ECO:0000313" key="1">
    <source>
        <dbReference type="EMBL" id="GAA4668457.1"/>
    </source>
</evidence>
<dbReference type="InterPro" id="IPR047789">
    <property type="entry name" value="CU044_5270-like"/>
</dbReference>
<protein>
    <recommendedName>
        <fullName evidence="3">CU044_5270 family protein</fullName>
    </recommendedName>
</protein>
<evidence type="ECO:0000313" key="2">
    <source>
        <dbReference type="Proteomes" id="UP001501295"/>
    </source>
</evidence>
<sequence>MDELTLLRKVRSQPTGPTDEALLNGRARLVEHLAWETASSPMAKTAPAKAVPVKTHRGMHTAGWITATGLVAAGVATALVLGNVVGLAGWRGGADAAAADTLDQAAAAAIATSDPVVAPGQYLEVATHAAYAAYVPVPGASSDAQDTVYLESQDGQMYVPADTSQDWVWVRDSGKPVQTFGADSERAAAADTGDTDETVHGVGGAFYGSPADVTPAKLAALPTDPTQLLNEIYRTTLGQGQSRDGEALVWIADTLRSGIVPAAVRASLYKAAALIPGVTLTPGAANLDGRTGVAIGRDEGDGTRQEIIIDPATGLVIGEREVLLKDLGEMPAGTSMGWTAVTTSVVDALPAGVAK</sequence>
<reference evidence="2" key="1">
    <citation type="journal article" date="2019" name="Int. J. Syst. Evol. Microbiol.">
        <title>The Global Catalogue of Microorganisms (GCM) 10K type strain sequencing project: providing services to taxonomists for standard genome sequencing and annotation.</title>
        <authorList>
            <consortium name="The Broad Institute Genomics Platform"/>
            <consortium name="The Broad Institute Genome Sequencing Center for Infectious Disease"/>
            <person name="Wu L."/>
            <person name="Ma J."/>
        </authorList>
    </citation>
    <scope>NUCLEOTIDE SEQUENCE [LARGE SCALE GENOMIC DNA]</scope>
    <source>
        <strain evidence="2">JCM 18956</strain>
    </source>
</reference>
<proteinExistence type="predicted"/>
<organism evidence="1 2">
    <name type="scientific">Frondihabitans cladoniiphilus</name>
    <dbReference type="NCBI Taxonomy" id="715785"/>
    <lineage>
        <taxon>Bacteria</taxon>
        <taxon>Bacillati</taxon>
        <taxon>Actinomycetota</taxon>
        <taxon>Actinomycetes</taxon>
        <taxon>Micrococcales</taxon>
        <taxon>Microbacteriaceae</taxon>
        <taxon>Frondihabitans</taxon>
    </lineage>
</organism>
<dbReference type="EMBL" id="BAABLM010000001">
    <property type="protein sequence ID" value="GAA4668457.1"/>
    <property type="molecule type" value="Genomic_DNA"/>
</dbReference>
<name>A0ABP8VND8_9MICO</name>
<gene>
    <name evidence="1" type="ORF">GCM10025780_08980</name>
</gene>
<dbReference type="NCBIfam" id="NF038083">
    <property type="entry name" value="CU044_5270_fam"/>
    <property type="match status" value="1"/>
</dbReference>
<dbReference type="Proteomes" id="UP001501295">
    <property type="component" value="Unassembled WGS sequence"/>
</dbReference>
<accession>A0ABP8VND8</accession>
<comment type="caution">
    <text evidence="1">The sequence shown here is derived from an EMBL/GenBank/DDBJ whole genome shotgun (WGS) entry which is preliminary data.</text>
</comment>